<dbReference type="EC" id="3.4.21.105" evidence="12"/>
<dbReference type="SUPFAM" id="SSF144091">
    <property type="entry name" value="Rhomboid-like"/>
    <property type="match status" value="1"/>
</dbReference>
<comment type="similarity">
    <text evidence="2">Belongs to the peptidase S54 family.</text>
</comment>
<dbReference type="Pfam" id="PF12122">
    <property type="entry name" value="Rhomboid_N"/>
    <property type="match status" value="1"/>
</dbReference>
<gene>
    <name evidence="12" type="primary">glpG</name>
    <name evidence="12" type="ORF">ACFOEE_16760</name>
</gene>
<feature type="transmembrane region" description="Helical" evidence="9">
    <location>
        <begin position="232"/>
        <end position="251"/>
    </location>
</feature>
<dbReference type="InterPro" id="IPR050925">
    <property type="entry name" value="Rhomboid_protease_S54"/>
</dbReference>
<dbReference type="InterPro" id="IPR023662">
    <property type="entry name" value="Rhomboid_protease_GlpG"/>
</dbReference>
<accession>A0ABV7CNF7</accession>
<dbReference type="InterPro" id="IPR038236">
    <property type="entry name" value="GlpG_N_sf"/>
</dbReference>
<dbReference type="Pfam" id="PF01694">
    <property type="entry name" value="Rhomboid"/>
    <property type="match status" value="1"/>
</dbReference>
<keyword evidence="8 9" id="KW-0472">Membrane</keyword>
<dbReference type="InterPro" id="IPR035952">
    <property type="entry name" value="Rhomboid-like_sf"/>
</dbReference>
<dbReference type="GO" id="GO:0006508">
    <property type="term" value="P:proteolysis"/>
    <property type="evidence" value="ECO:0007669"/>
    <property type="project" value="UniProtKB-KW"/>
</dbReference>
<keyword evidence="3" id="KW-1003">Cell membrane</keyword>
<feature type="domain" description="Peptidase S54 rhomboid" evidence="10">
    <location>
        <begin position="139"/>
        <end position="271"/>
    </location>
</feature>
<comment type="subcellular location">
    <subcellularLocation>
        <location evidence="1">Membrane</location>
        <topology evidence="1">Multi-pass membrane protein</topology>
    </subcellularLocation>
</comment>
<evidence type="ECO:0000256" key="4">
    <source>
        <dbReference type="ARBA" id="ARBA00022519"/>
    </source>
</evidence>
<reference evidence="13" key="1">
    <citation type="journal article" date="2019" name="Int. J. Syst. Evol. Microbiol.">
        <title>The Global Catalogue of Microorganisms (GCM) 10K type strain sequencing project: providing services to taxonomists for standard genome sequencing and annotation.</title>
        <authorList>
            <consortium name="The Broad Institute Genomics Platform"/>
            <consortium name="The Broad Institute Genome Sequencing Center for Infectious Disease"/>
            <person name="Wu L."/>
            <person name="Ma J."/>
        </authorList>
    </citation>
    <scope>NUCLEOTIDE SEQUENCE [LARGE SCALE GENOMIC DNA]</scope>
    <source>
        <strain evidence="13">KCTC 42730</strain>
    </source>
</reference>
<dbReference type="Gene3D" id="1.20.1540.10">
    <property type="entry name" value="Rhomboid-like"/>
    <property type="match status" value="1"/>
</dbReference>
<feature type="transmembrane region" description="Helical" evidence="9">
    <location>
        <begin position="100"/>
        <end position="122"/>
    </location>
</feature>
<evidence type="ECO:0000256" key="6">
    <source>
        <dbReference type="ARBA" id="ARBA00022801"/>
    </source>
</evidence>
<keyword evidence="4" id="KW-0997">Cell inner membrane</keyword>
<feature type="transmembrane region" description="Helical" evidence="9">
    <location>
        <begin position="142"/>
        <end position="164"/>
    </location>
</feature>
<feature type="transmembrane region" description="Helical" evidence="9">
    <location>
        <begin position="176"/>
        <end position="195"/>
    </location>
</feature>
<feature type="transmembrane region" description="Helical" evidence="9">
    <location>
        <begin position="257"/>
        <end position="275"/>
    </location>
</feature>
<keyword evidence="5 9" id="KW-0812">Transmembrane</keyword>
<name>A0ABV7CNF7_9GAMM</name>
<evidence type="ECO:0000256" key="8">
    <source>
        <dbReference type="ARBA" id="ARBA00023136"/>
    </source>
</evidence>
<dbReference type="InterPro" id="IPR022764">
    <property type="entry name" value="Peptidase_S54_rhomboid_dom"/>
</dbReference>
<evidence type="ECO:0000256" key="3">
    <source>
        <dbReference type="ARBA" id="ARBA00022475"/>
    </source>
</evidence>
<dbReference type="Gene3D" id="3.30.70.2350">
    <property type="match status" value="1"/>
</dbReference>
<dbReference type="InterPro" id="IPR022732">
    <property type="entry name" value="Peptidase_S54_GlpG_N"/>
</dbReference>
<evidence type="ECO:0000313" key="12">
    <source>
        <dbReference type="EMBL" id="MFC3034159.1"/>
    </source>
</evidence>
<proteinExistence type="inferred from homology"/>
<keyword evidence="13" id="KW-1185">Reference proteome</keyword>
<dbReference type="EMBL" id="JBHRSD010000033">
    <property type="protein sequence ID" value="MFC3034159.1"/>
    <property type="molecule type" value="Genomic_DNA"/>
</dbReference>
<keyword evidence="7 9" id="KW-1133">Transmembrane helix</keyword>
<evidence type="ECO:0000256" key="2">
    <source>
        <dbReference type="ARBA" id="ARBA00009045"/>
    </source>
</evidence>
<dbReference type="RefSeq" id="WP_377126925.1">
    <property type="nucleotide sequence ID" value="NZ_JBHRSD010000033.1"/>
</dbReference>
<dbReference type="NCBIfam" id="TIGR04239">
    <property type="entry name" value="rhombo_GlpG"/>
    <property type="match status" value="1"/>
</dbReference>
<evidence type="ECO:0000256" key="7">
    <source>
        <dbReference type="ARBA" id="ARBA00022989"/>
    </source>
</evidence>
<protein>
    <submittedName>
        <fullName evidence="12">Rhomboid family intramembrane serine protease GlpG</fullName>
        <ecNumber evidence="12">3.4.21.105</ecNumber>
    </submittedName>
</protein>
<evidence type="ECO:0000313" key="13">
    <source>
        <dbReference type="Proteomes" id="UP001595453"/>
    </source>
</evidence>
<feature type="transmembrane region" description="Helical" evidence="9">
    <location>
        <begin position="201"/>
        <end position="220"/>
    </location>
</feature>
<evidence type="ECO:0000256" key="1">
    <source>
        <dbReference type="ARBA" id="ARBA00004141"/>
    </source>
</evidence>
<evidence type="ECO:0000256" key="5">
    <source>
        <dbReference type="ARBA" id="ARBA00022692"/>
    </source>
</evidence>
<dbReference type="PANTHER" id="PTHR43731">
    <property type="entry name" value="RHOMBOID PROTEASE"/>
    <property type="match status" value="1"/>
</dbReference>
<evidence type="ECO:0000256" key="9">
    <source>
        <dbReference type="SAM" id="Phobius"/>
    </source>
</evidence>
<dbReference type="Proteomes" id="UP001595453">
    <property type="component" value="Unassembled WGS sequence"/>
</dbReference>
<keyword evidence="6 12" id="KW-0378">Hydrolase</keyword>
<feature type="domain" description="Peptidase S54 GlpG peptidase N-terminal" evidence="11">
    <location>
        <begin position="10"/>
        <end position="91"/>
    </location>
</feature>
<dbReference type="PANTHER" id="PTHR43731:SF14">
    <property type="entry name" value="PRESENILIN-ASSOCIATED RHOMBOID-LIKE PROTEIN, MITOCHONDRIAL"/>
    <property type="match status" value="1"/>
</dbReference>
<dbReference type="GO" id="GO:0008233">
    <property type="term" value="F:peptidase activity"/>
    <property type="evidence" value="ECO:0007669"/>
    <property type="project" value="UniProtKB-KW"/>
</dbReference>
<evidence type="ECO:0000259" key="10">
    <source>
        <dbReference type="Pfam" id="PF01694"/>
    </source>
</evidence>
<comment type="caution">
    <text evidence="12">The sequence shown here is derived from an EMBL/GenBank/DDBJ whole genome shotgun (WGS) entry which is preliminary data.</text>
</comment>
<evidence type="ECO:0000259" key="11">
    <source>
        <dbReference type="Pfam" id="PF12122"/>
    </source>
</evidence>
<organism evidence="12 13">
    <name type="scientific">Pseudoalteromonas fenneropenaei</name>
    <dbReference type="NCBI Taxonomy" id="1737459"/>
    <lineage>
        <taxon>Bacteria</taxon>
        <taxon>Pseudomonadati</taxon>
        <taxon>Pseudomonadota</taxon>
        <taxon>Gammaproteobacteria</taxon>
        <taxon>Alteromonadales</taxon>
        <taxon>Pseudoalteromonadaceae</taxon>
        <taxon>Pseudoalteromonas</taxon>
    </lineage>
</organism>
<keyword evidence="12" id="KW-0645">Protease</keyword>
<sequence length="283" mass="31649">MSGLRRELVLLGEYHQPRLLQGVVDYLQLQKIVVVVEPIDPQRAQVYVDAAQLDSARVIWQQFLNDPHASCFAEAAWQLGRSDTIFQYQGQSLNLVKRALALNPFVALIGVMCLAIFVALNFVAPNSVFAAFKFNPELAYRWLTPALLHFGALHLIFNLMWWLYLGDKLAKRYGTLLIVTLSIGSAAISNWAQYLMVDGNFGGLSGVVYALFGFAWVVGLRDKQTPVLIQKPLFGFMLLWLVFGFTDLFFISMANWAHLFGLLSGALLGALWPCVKLNDTSTS</sequence>